<dbReference type="GO" id="GO:0005737">
    <property type="term" value="C:cytoplasm"/>
    <property type="evidence" value="ECO:0007669"/>
    <property type="project" value="TreeGrafter"/>
</dbReference>
<dbReference type="Pfam" id="PF01023">
    <property type="entry name" value="S_100"/>
    <property type="match status" value="1"/>
</dbReference>
<name>A0A8C9AAI7_PROSS</name>
<dbReference type="SUPFAM" id="SSF47473">
    <property type="entry name" value="EF-hand"/>
    <property type="match status" value="1"/>
</dbReference>
<dbReference type="SMART" id="SM01394">
    <property type="entry name" value="S_100"/>
    <property type="match status" value="1"/>
</dbReference>
<keyword evidence="3" id="KW-1185">Reference proteome</keyword>
<dbReference type="GO" id="GO:0043542">
    <property type="term" value="P:endothelial cell migration"/>
    <property type="evidence" value="ECO:0007669"/>
    <property type="project" value="TreeGrafter"/>
</dbReference>
<dbReference type="GO" id="GO:0048306">
    <property type="term" value="F:calcium-dependent protein binding"/>
    <property type="evidence" value="ECO:0007669"/>
    <property type="project" value="TreeGrafter"/>
</dbReference>
<dbReference type="Proteomes" id="UP000694414">
    <property type="component" value="Unplaced"/>
</dbReference>
<sequence length="101" mass="11286">MSSTQAEQSMMDLIDLFHKYTGSDDMIDKPGLQKMMKENFPNFLSACEKKGIDYLSDVFEKKHKNKDGLMDFSEFLSLLGGIANDYHKQSHGAEPCSGGGQ</sequence>
<dbReference type="PANTHER" id="PTHR11639:SF67">
    <property type="entry name" value="PROTEIN S100-A7-LIKE 2"/>
    <property type="match status" value="1"/>
</dbReference>
<dbReference type="InterPro" id="IPR013787">
    <property type="entry name" value="S100_Ca-bd_sub"/>
</dbReference>
<dbReference type="GO" id="GO:0070062">
    <property type="term" value="C:extracellular exosome"/>
    <property type="evidence" value="ECO:0007669"/>
    <property type="project" value="TreeGrafter"/>
</dbReference>
<dbReference type="Ensembl" id="ENSPSMT00000034289.1">
    <property type="protein sequence ID" value="ENSPSMP00000029711.1"/>
    <property type="gene ID" value="ENSPSMG00000020626.1"/>
</dbReference>
<dbReference type="GO" id="GO:0005509">
    <property type="term" value="F:calcium ion binding"/>
    <property type="evidence" value="ECO:0007669"/>
    <property type="project" value="TreeGrafter"/>
</dbReference>
<reference evidence="2" key="2">
    <citation type="submission" date="2025-09" db="UniProtKB">
        <authorList>
            <consortium name="Ensembl"/>
        </authorList>
    </citation>
    <scope>IDENTIFICATION</scope>
</reference>
<evidence type="ECO:0000313" key="2">
    <source>
        <dbReference type="Ensembl" id="ENSPSMP00000029711.1"/>
    </source>
</evidence>
<proteinExistence type="predicted"/>
<dbReference type="Gene3D" id="1.10.238.10">
    <property type="entry name" value="EF-hand"/>
    <property type="match status" value="1"/>
</dbReference>
<protein>
    <recommendedName>
        <fullName evidence="1">S100/CaBP-9k-type calcium binding subdomain domain-containing protein</fullName>
    </recommendedName>
</protein>
<dbReference type="InterPro" id="IPR034325">
    <property type="entry name" value="S-100_dom"/>
</dbReference>
<dbReference type="GO" id="GO:0046914">
    <property type="term" value="F:transition metal ion binding"/>
    <property type="evidence" value="ECO:0007669"/>
    <property type="project" value="InterPro"/>
</dbReference>
<dbReference type="GeneTree" id="ENSGT00940000163629"/>
<accession>A0A8C9AAI7</accession>
<reference evidence="2" key="1">
    <citation type="submission" date="2025-08" db="UniProtKB">
        <authorList>
            <consortium name="Ensembl"/>
        </authorList>
    </citation>
    <scope>IDENTIFICATION</scope>
</reference>
<dbReference type="InterPro" id="IPR011992">
    <property type="entry name" value="EF-hand-dom_pair"/>
</dbReference>
<feature type="domain" description="S100/CaBP-9k-type calcium binding subdomain" evidence="1">
    <location>
        <begin position="6"/>
        <end position="45"/>
    </location>
</feature>
<dbReference type="CDD" id="cd00213">
    <property type="entry name" value="S-100"/>
    <property type="match status" value="1"/>
</dbReference>
<dbReference type="AlphaFoldDB" id="A0A8C9AAI7"/>
<organism evidence="2 3">
    <name type="scientific">Prolemur simus</name>
    <name type="common">Greater bamboo lemur</name>
    <name type="synonym">Hapalemur simus</name>
    <dbReference type="NCBI Taxonomy" id="1328070"/>
    <lineage>
        <taxon>Eukaryota</taxon>
        <taxon>Metazoa</taxon>
        <taxon>Chordata</taxon>
        <taxon>Craniata</taxon>
        <taxon>Vertebrata</taxon>
        <taxon>Euteleostomi</taxon>
        <taxon>Mammalia</taxon>
        <taxon>Eutheria</taxon>
        <taxon>Euarchontoglires</taxon>
        <taxon>Primates</taxon>
        <taxon>Strepsirrhini</taxon>
        <taxon>Lemuriformes</taxon>
        <taxon>Lemuridae</taxon>
        <taxon>Prolemur</taxon>
    </lineage>
</organism>
<dbReference type="PANTHER" id="PTHR11639">
    <property type="entry name" value="S100 CALCIUM-BINDING PROTEIN"/>
    <property type="match status" value="1"/>
</dbReference>
<evidence type="ECO:0000313" key="3">
    <source>
        <dbReference type="Proteomes" id="UP000694414"/>
    </source>
</evidence>
<evidence type="ECO:0000259" key="1">
    <source>
        <dbReference type="SMART" id="SM01394"/>
    </source>
</evidence>